<dbReference type="InterPro" id="IPR029264">
    <property type="entry name" value="ARF7EP_C"/>
</dbReference>
<evidence type="ECO:0000313" key="3">
    <source>
        <dbReference type="Proteomes" id="UP000502823"/>
    </source>
</evidence>
<proteinExistence type="predicted"/>
<dbReference type="PANTHER" id="PTHR46536">
    <property type="entry name" value="ARL14 EFFECTOR PROTEIN"/>
    <property type="match status" value="1"/>
</dbReference>
<dbReference type="Proteomes" id="UP000502823">
    <property type="component" value="Unassembled WGS sequence"/>
</dbReference>
<comment type="caution">
    <text evidence="2">The sequence shown here is derived from an EMBL/GenBank/DDBJ whole genome shotgun (WGS) entry which is preliminary data.</text>
</comment>
<gene>
    <name evidence="2" type="ORF">Cfor_03025</name>
</gene>
<reference evidence="3" key="1">
    <citation type="submission" date="2020-01" db="EMBL/GenBank/DDBJ databases">
        <title>Draft genome sequence of the Termite Coptotermes fromosanus.</title>
        <authorList>
            <person name="Itakura S."/>
            <person name="Yosikawa Y."/>
            <person name="Umezawa K."/>
        </authorList>
    </citation>
    <scope>NUCLEOTIDE SEQUENCE [LARGE SCALE GENOMIC DNA]</scope>
</reference>
<evidence type="ECO:0000259" key="1">
    <source>
        <dbReference type="PROSITE" id="PS50878"/>
    </source>
</evidence>
<accession>A0A6L2P8Z8</accession>
<evidence type="ECO:0000313" key="2">
    <source>
        <dbReference type="EMBL" id="GFG28796.1"/>
    </source>
</evidence>
<organism evidence="2 3">
    <name type="scientific">Coptotermes formosanus</name>
    <name type="common">Formosan subterranean termite</name>
    <dbReference type="NCBI Taxonomy" id="36987"/>
    <lineage>
        <taxon>Eukaryota</taxon>
        <taxon>Metazoa</taxon>
        <taxon>Ecdysozoa</taxon>
        <taxon>Arthropoda</taxon>
        <taxon>Hexapoda</taxon>
        <taxon>Insecta</taxon>
        <taxon>Pterygota</taxon>
        <taxon>Neoptera</taxon>
        <taxon>Polyneoptera</taxon>
        <taxon>Dictyoptera</taxon>
        <taxon>Blattodea</taxon>
        <taxon>Blattoidea</taxon>
        <taxon>Termitoidae</taxon>
        <taxon>Rhinotermitidae</taxon>
        <taxon>Coptotermes</taxon>
    </lineage>
</organism>
<dbReference type="Pfam" id="PF00078">
    <property type="entry name" value="RVT_1"/>
    <property type="match status" value="1"/>
</dbReference>
<dbReference type="OrthoDB" id="5984406at2759"/>
<protein>
    <recommendedName>
        <fullName evidence="1">Reverse transcriptase domain-containing protein</fullName>
    </recommendedName>
</protein>
<dbReference type="PROSITE" id="PS50878">
    <property type="entry name" value="RT_POL"/>
    <property type="match status" value="1"/>
</dbReference>
<name>A0A6L2P8Z8_COPFO</name>
<dbReference type="EMBL" id="BLKM01009919">
    <property type="protein sequence ID" value="GFG28796.1"/>
    <property type="molecule type" value="Genomic_DNA"/>
</dbReference>
<keyword evidence="3" id="KW-1185">Reference proteome</keyword>
<feature type="domain" description="Reverse transcriptase" evidence="1">
    <location>
        <begin position="1"/>
        <end position="213"/>
    </location>
</feature>
<dbReference type="InterPro" id="IPR000477">
    <property type="entry name" value="RT_dom"/>
</dbReference>
<dbReference type="PANTHER" id="PTHR46536:SF3">
    <property type="entry name" value="ARF7 EFFECTOR PROTEIN C-TERMINAL DOMAIN-CONTAINING PROTEIN"/>
    <property type="match status" value="1"/>
</dbReference>
<sequence>MVLEKRNQLTASQTFIESIQEALDKGLHAIELFFDLSKAYDVINHDLLLDKLNSYGIRGITNLWFKSYLTQRVQFVEINQTDYNNAEQNRYISSSREGRHGIPQGSGLGPLLYLLFINDLPLNIRGAKVVLCADDTNLLITGKDECVLQHKITKVMREVETWLQKSNLIINTEKTIAMSFHSKQMRLPLRPKVIFKNLEVVCKSELRFFGFSITENLKWDAHTRALSSKLCKVKVLTALKKLSMNDNMKFMENFDPERSNRERRKLTRKIYSGGRKQTNLYDEKGVLVTLGKDLCDCLDETCPGCHFPCPKCLSCKCGHECRQNRKWMYDSIEIEGKEEVIRNKDLNDQVGAVWLYSAPRTLVLTMLCCCSVFCHHGQLMCGTHNRAITCSRPYSLAAV</sequence>
<dbReference type="AlphaFoldDB" id="A0A6L2P8Z8"/>
<dbReference type="InParanoid" id="A0A6L2P8Z8"/>
<dbReference type="Pfam" id="PF14949">
    <property type="entry name" value="ARF7EP_C"/>
    <property type="match status" value="1"/>
</dbReference>